<dbReference type="AlphaFoldDB" id="A0A2Z6E165"/>
<dbReference type="EMBL" id="AP018560">
    <property type="protein sequence ID" value="BBD78702.1"/>
    <property type="molecule type" value="Genomic_DNA"/>
</dbReference>
<evidence type="ECO:0000313" key="3">
    <source>
        <dbReference type="Proteomes" id="UP000270530"/>
    </source>
</evidence>
<dbReference type="Pfam" id="PF03922">
    <property type="entry name" value="OmpW"/>
    <property type="match status" value="1"/>
</dbReference>
<dbReference type="PANTHER" id="PTHR36920">
    <property type="match status" value="1"/>
</dbReference>
<dbReference type="InterPro" id="IPR005618">
    <property type="entry name" value="OMPW"/>
</dbReference>
<dbReference type="OrthoDB" id="9807574at2"/>
<evidence type="ECO:0000313" key="2">
    <source>
        <dbReference type="EMBL" id="BBD78702.1"/>
    </source>
</evidence>
<reference evidence="3" key="2">
    <citation type="submission" date="2018-06" db="EMBL/GenBank/DDBJ databases">
        <title>Genome sequence of Rhodanobacteraceae bacterium strain Dysh456.</title>
        <authorList>
            <person name="Fukui M."/>
        </authorList>
    </citation>
    <scope>NUCLEOTIDE SEQUENCE [LARGE SCALE GENOMIC DNA]</scope>
    <source>
        <strain evidence="3">Dysh456</strain>
    </source>
</reference>
<accession>A0A2Z6E165</accession>
<dbReference type="GO" id="GO:0055085">
    <property type="term" value="P:transmembrane transport"/>
    <property type="evidence" value="ECO:0007669"/>
    <property type="project" value="TreeGrafter"/>
</dbReference>
<dbReference type="PROSITE" id="PS51257">
    <property type="entry name" value="PROKAR_LIPOPROTEIN"/>
    <property type="match status" value="1"/>
</dbReference>
<name>A0A2Z6E165_9GAMM</name>
<gene>
    <name evidence="2" type="ORF">ALSL_0023</name>
</gene>
<dbReference type="PANTHER" id="PTHR36920:SF1">
    <property type="entry name" value="OUTER MEMBRANE PROTEIN W"/>
    <property type="match status" value="1"/>
</dbReference>
<feature type="signal peptide" evidence="1">
    <location>
        <begin position="1"/>
        <end position="24"/>
    </location>
</feature>
<protein>
    <submittedName>
        <fullName evidence="2">Outer membrane protein W</fullName>
    </submittedName>
</protein>
<sequence>MKTKILLPLLAAAFGCAALPAAHAEDNWVVRFGAHVVDPKSDNGTLAGMKAHINNDTKPSASLEYMFNPNVGLDVLAALPFKHDVKLNGQKAASTKHLPPTIGVNYHFMPEAQISPFVGVGVNYTHFFDEKGRGILKGAKVQIDDSWGVAAHAGLDFKLSDKWLITADVRWIDIESDVKVGGAKVGKAKVDPWVYGLSFGYRF</sequence>
<dbReference type="Gene3D" id="2.40.160.20">
    <property type="match status" value="1"/>
</dbReference>
<keyword evidence="3" id="KW-1185">Reference proteome</keyword>
<dbReference type="GO" id="GO:0019867">
    <property type="term" value="C:outer membrane"/>
    <property type="evidence" value="ECO:0007669"/>
    <property type="project" value="InterPro"/>
</dbReference>
<organism evidence="2 3">
    <name type="scientific">Aerosticca soli</name>
    <dbReference type="NCBI Taxonomy" id="2010829"/>
    <lineage>
        <taxon>Bacteria</taxon>
        <taxon>Pseudomonadati</taxon>
        <taxon>Pseudomonadota</taxon>
        <taxon>Gammaproteobacteria</taxon>
        <taxon>Lysobacterales</taxon>
        <taxon>Rhodanobacteraceae</taxon>
        <taxon>Aerosticca</taxon>
    </lineage>
</organism>
<dbReference type="KEGG" id="rbd:ALSL_0023"/>
<feature type="chain" id="PRO_5016371203" evidence="1">
    <location>
        <begin position="25"/>
        <end position="203"/>
    </location>
</feature>
<dbReference type="SUPFAM" id="SSF56925">
    <property type="entry name" value="OMPA-like"/>
    <property type="match status" value="1"/>
</dbReference>
<evidence type="ECO:0000256" key="1">
    <source>
        <dbReference type="SAM" id="SignalP"/>
    </source>
</evidence>
<proteinExistence type="predicted"/>
<dbReference type="Proteomes" id="UP000270530">
    <property type="component" value="Chromosome"/>
</dbReference>
<dbReference type="InterPro" id="IPR011250">
    <property type="entry name" value="OMP/PagP_B-barrel"/>
</dbReference>
<reference evidence="3" key="1">
    <citation type="submission" date="2018-04" db="EMBL/GenBank/DDBJ databases">
        <authorList>
            <person name="Watanabe M."/>
            <person name="Kojima H."/>
        </authorList>
    </citation>
    <scope>NUCLEOTIDE SEQUENCE [LARGE SCALE GENOMIC DNA]</scope>
    <source>
        <strain evidence="3">Dysh456</strain>
    </source>
</reference>
<dbReference type="RefSeq" id="WP_126535500.1">
    <property type="nucleotide sequence ID" value="NZ_AP018560.1"/>
</dbReference>
<keyword evidence="1" id="KW-0732">Signal</keyword>